<keyword evidence="4" id="KW-1185">Reference proteome</keyword>
<protein>
    <submittedName>
        <fullName evidence="3">Uncharacterized protein conserved in archaea</fullName>
    </submittedName>
</protein>
<sequence>MRPVTENPVLYNILKILANSDMPLGAKSISEKLQERGFSVKKETVQYYLRMLDELGLTYKRGLAGRVISEKGLEELKRGMIRERIGSFIETREEYAYRANFDPARGRGLVSLNVGVVEEKDLNISLELIKRCVEVKMAMSPLVKIYENGNGKLNVPDGKVGIGLVSTSVIDAALIGSRISATPTFAGVLQYLDWRPMRFVHAISYYGSTLDPVDLFIKSGLCSVRDAVEKGYGTIPADVREIPMILRRRAMDVLKMLEKAGINGAVYVSGAESDALGIPVSNYRSGVVVIAGSTPLAYLMEKGIEVDIRILASYERFERLERIDELV</sequence>
<dbReference type="GeneID" id="24803214"/>
<feature type="domain" description="NrpR regulatory" evidence="1">
    <location>
        <begin position="85"/>
        <end position="321"/>
    </location>
</feature>
<organism evidence="3 4">
    <name type="scientific">Geoglobus ahangari</name>
    <dbReference type="NCBI Taxonomy" id="113653"/>
    <lineage>
        <taxon>Archaea</taxon>
        <taxon>Methanobacteriati</taxon>
        <taxon>Methanobacteriota</taxon>
        <taxon>Archaeoglobi</taxon>
        <taxon>Archaeoglobales</taxon>
        <taxon>Archaeoglobaceae</taxon>
        <taxon>Geoglobus</taxon>
    </lineage>
</organism>
<dbReference type="InterPro" id="IPR013668">
    <property type="entry name" value="RNase_R_HTH_12"/>
</dbReference>
<dbReference type="EMBL" id="CP011267">
    <property type="protein sequence ID" value="AKG92027.1"/>
    <property type="molecule type" value="Genomic_DNA"/>
</dbReference>
<dbReference type="OrthoDB" id="358798at2157"/>
<dbReference type="PANTHER" id="PTHR41964">
    <property type="entry name" value="GLOBAL NITROGEN REGULATOR NRPR"/>
    <property type="match status" value="1"/>
</dbReference>
<dbReference type="Proteomes" id="UP000034723">
    <property type="component" value="Chromosome"/>
</dbReference>
<dbReference type="AlphaFoldDB" id="A0A0F7IEM6"/>
<dbReference type="InterPro" id="IPR036984">
    <property type="entry name" value="NrpR_dom_sf"/>
</dbReference>
<proteinExistence type="predicted"/>
<feature type="domain" description="Ribonuclease R winged-helix" evidence="2">
    <location>
        <begin position="12"/>
        <end position="76"/>
    </location>
</feature>
<dbReference type="KEGG" id="gah:GAH_00634"/>
<dbReference type="RefSeq" id="WP_048094647.1">
    <property type="nucleotide sequence ID" value="NZ_CP011267.1"/>
</dbReference>
<dbReference type="PANTHER" id="PTHR41964:SF1">
    <property type="entry name" value="GLOBAL NITROGEN REGULATOR NRPR"/>
    <property type="match status" value="1"/>
</dbReference>
<dbReference type="InParanoid" id="A0A0F7IEM6"/>
<accession>A0A0F7IEM6</accession>
<evidence type="ECO:0000259" key="2">
    <source>
        <dbReference type="Pfam" id="PF08461"/>
    </source>
</evidence>
<evidence type="ECO:0000259" key="1">
    <source>
        <dbReference type="Pfam" id="PF01995"/>
    </source>
</evidence>
<dbReference type="InterPro" id="IPR002846">
    <property type="entry name" value="NRD"/>
</dbReference>
<dbReference type="STRING" id="113653.GAH_00634"/>
<dbReference type="HOGENOM" id="CLU_073525_0_0_2"/>
<dbReference type="InterPro" id="IPR038982">
    <property type="entry name" value="NrpR"/>
</dbReference>
<dbReference type="Gene3D" id="3.30.70.1360">
    <property type="entry name" value="mj0159-like"/>
    <property type="match status" value="2"/>
</dbReference>
<gene>
    <name evidence="3" type="ORF">GAH_00634</name>
</gene>
<reference evidence="3 4" key="1">
    <citation type="submission" date="2015-04" db="EMBL/GenBank/DDBJ databases">
        <title>The complete genome sequence of the hyperthermophilic, obligate iron-reducing archaeon Geoglobus ahangari strain 234T.</title>
        <authorList>
            <person name="Manzella M.P."/>
            <person name="Holmes D.E."/>
            <person name="Rocheleau J.M."/>
            <person name="Chung A."/>
            <person name="Reguera G."/>
            <person name="Kashefi K."/>
        </authorList>
    </citation>
    <scope>NUCLEOTIDE SEQUENCE [LARGE SCALE GENOMIC DNA]</scope>
    <source>
        <strain evidence="3 4">234</strain>
    </source>
</reference>
<dbReference type="Pfam" id="PF01995">
    <property type="entry name" value="NRD1_2"/>
    <property type="match status" value="1"/>
</dbReference>
<evidence type="ECO:0000313" key="3">
    <source>
        <dbReference type="EMBL" id="AKG92027.1"/>
    </source>
</evidence>
<name>A0A0F7IEM6_9EURY</name>
<evidence type="ECO:0000313" key="4">
    <source>
        <dbReference type="Proteomes" id="UP000034723"/>
    </source>
</evidence>
<dbReference type="Pfam" id="PF08461">
    <property type="entry name" value="WHD_RNase_R"/>
    <property type="match status" value="1"/>
</dbReference>